<dbReference type="Proteomes" id="UP000018538">
    <property type="component" value="Unassembled WGS sequence"/>
</dbReference>
<evidence type="ECO:0000313" key="3">
    <source>
        <dbReference type="Proteomes" id="UP000018538"/>
    </source>
</evidence>
<evidence type="ECO:0000313" key="2">
    <source>
        <dbReference type="EMBL" id="ETB58374.1"/>
    </source>
</evidence>
<dbReference type="EMBL" id="KI635789">
    <property type="protein sequence ID" value="ETB58374.1"/>
    <property type="molecule type" value="Genomic_DNA"/>
</dbReference>
<reference evidence="2 3" key="1">
    <citation type="submission" date="2013-11" db="EMBL/GenBank/DDBJ databases">
        <title>The Genome Sequence of Plasmodium yoelii 17X.</title>
        <authorList>
            <consortium name="The Broad Institute Genomics Platform"/>
            <consortium name="The Broad Institute Genome Sequencing Center for Infectious Disease"/>
            <person name="Neafsey D."/>
            <person name="Adams J."/>
            <person name="Walker B."/>
            <person name="Young S.K."/>
            <person name="Zeng Q."/>
            <person name="Gargeya S."/>
            <person name="Fitzgerald M."/>
            <person name="Haas B."/>
            <person name="Abouelleil A."/>
            <person name="Alvarado L."/>
            <person name="Chapman S.B."/>
            <person name="Gainer-Dewar J."/>
            <person name="Goldberg J."/>
            <person name="Griggs A."/>
            <person name="Gujja S."/>
            <person name="Hansen M."/>
            <person name="Howarth C."/>
            <person name="Imamovic A."/>
            <person name="Ireland A."/>
            <person name="Larimer J."/>
            <person name="McCowan C."/>
            <person name="Murphy C."/>
            <person name="Pearson M."/>
            <person name="Poon T.W."/>
            <person name="Priest M."/>
            <person name="Roberts A."/>
            <person name="Saif S."/>
            <person name="Shea T."/>
            <person name="Sykes S."/>
            <person name="Wortman J."/>
            <person name="Nusbaum C."/>
            <person name="Birren B."/>
        </authorList>
    </citation>
    <scope>NUCLEOTIDE SEQUENCE [LARGE SCALE GENOMIC DNA]</scope>
    <source>
        <strain evidence="2 3">17X</strain>
    </source>
</reference>
<protein>
    <recommendedName>
        <fullName evidence="4">PYST-C1-like N-terminal domain-containing protein</fullName>
    </recommendedName>
</protein>
<evidence type="ECO:0008006" key="4">
    <source>
        <dbReference type="Google" id="ProtNLM"/>
    </source>
</evidence>
<dbReference type="OrthoDB" id="371981at2759"/>
<name>V7PG09_PLAYE</name>
<sequence length="164" mass="19036">MELAKIFLFFFFLNVSMFVCSAAKYEDSEVGQSTMENENVVNENVVNENAENENVVNKNMVNENAENENVVNEGVMNVLKSASLEENTKTEKNILYDLSYYMNFLKIMSGINSQQMEYEGIINIDNTKRKEKNIKNVNIIYSSRKKYKNNVDDIKKNMNKFVFS</sequence>
<keyword evidence="1" id="KW-0732">Signal</keyword>
<keyword evidence="3" id="KW-1185">Reference proteome</keyword>
<dbReference type="AlphaFoldDB" id="V7PG09"/>
<proteinExistence type="predicted"/>
<feature type="chain" id="PRO_5004764027" description="PYST-C1-like N-terminal domain-containing protein" evidence="1">
    <location>
        <begin position="23"/>
        <end position="164"/>
    </location>
</feature>
<evidence type="ECO:0000256" key="1">
    <source>
        <dbReference type="SAM" id="SignalP"/>
    </source>
</evidence>
<organism evidence="2 3">
    <name type="scientific">Plasmodium yoelii 17X</name>
    <dbReference type="NCBI Taxonomy" id="1323249"/>
    <lineage>
        <taxon>Eukaryota</taxon>
        <taxon>Sar</taxon>
        <taxon>Alveolata</taxon>
        <taxon>Apicomplexa</taxon>
        <taxon>Aconoidasida</taxon>
        <taxon>Haemosporida</taxon>
        <taxon>Plasmodiidae</taxon>
        <taxon>Plasmodium</taxon>
        <taxon>Plasmodium (Vinckeia)</taxon>
    </lineage>
</organism>
<gene>
    <name evidence="2" type="ORF">YYC_03989</name>
</gene>
<accession>V7PG09</accession>
<feature type="signal peptide" evidence="1">
    <location>
        <begin position="1"/>
        <end position="22"/>
    </location>
</feature>